<sequence>MSYRCGFSNAAGWSAGDVSVRLNNNAGLAFLCFLRQSGVDTLIQYCACSARPKTIIPDEAKFLSKEGFGILPVFQDGARYISNLSQQAGTANARAPRILPNVLAI</sequence>
<protein>
    <submittedName>
        <fullName evidence="1">Uncharacterized protein</fullName>
    </submittedName>
</protein>
<evidence type="ECO:0000313" key="1">
    <source>
        <dbReference type="EMBL" id="KEQ08281.1"/>
    </source>
</evidence>
<dbReference type="AlphaFoldDB" id="A0A922NZS5"/>
<organism evidence="1 2">
    <name type="scientific">Pseudorhizobium pelagicum</name>
    <dbReference type="NCBI Taxonomy" id="1509405"/>
    <lineage>
        <taxon>Bacteria</taxon>
        <taxon>Pseudomonadati</taxon>
        <taxon>Pseudomonadota</taxon>
        <taxon>Alphaproteobacteria</taxon>
        <taxon>Hyphomicrobiales</taxon>
        <taxon>Rhizobiaceae</taxon>
        <taxon>Rhizobium/Agrobacterium group</taxon>
        <taxon>Pseudorhizobium</taxon>
    </lineage>
</organism>
<gene>
    <name evidence="1" type="ORF">GV68_03030</name>
</gene>
<accession>A0A922NZS5</accession>
<reference evidence="1 2" key="1">
    <citation type="submission" date="2014-06" db="EMBL/GenBank/DDBJ databases">
        <title>Rhizobium pelagicum/R2-400B4.</title>
        <authorList>
            <person name="Kimes N.E."/>
            <person name="Lopez-Perez M."/>
        </authorList>
    </citation>
    <scope>NUCLEOTIDE SEQUENCE [LARGE SCALE GENOMIC DNA]</scope>
    <source>
        <strain evidence="1 2">R2-400B4</strain>
    </source>
</reference>
<dbReference type="Gene3D" id="3.20.20.80">
    <property type="entry name" value="Glycosidases"/>
    <property type="match status" value="1"/>
</dbReference>
<keyword evidence="2" id="KW-1185">Reference proteome</keyword>
<dbReference type="EMBL" id="JOKJ01000010">
    <property type="protein sequence ID" value="KEQ08281.1"/>
    <property type="molecule type" value="Genomic_DNA"/>
</dbReference>
<comment type="caution">
    <text evidence="1">The sequence shown here is derived from an EMBL/GenBank/DDBJ whole genome shotgun (WGS) entry which is preliminary data.</text>
</comment>
<name>A0A922NZS5_9HYPH</name>
<proteinExistence type="predicted"/>
<dbReference type="Proteomes" id="UP000052167">
    <property type="component" value="Unassembled WGS sequence"/>
</dbReference>
<evidence type="ECO:0000313" key="2">
    <source>
        <dbReference type="Proteomes" id="UP000052167"/>
    </source>
</evidence>